<keyword evidence="2" id="KW-1185">Reference proteome</keyword>
<reference evidence="1" key="1">
    <citation type="submission" date="2019-11" db="EMBL/GenBank/DDBJ databases">
        <title>Nori genome reveals adaptations in red seaweeds to the harsh intertidal environment.</title>
        <authorList>
            <person name="Wang D."/>
            <person name="Mao Y."/>
        </authorList>
    </citation>
    <scope>NUCLEOTIDE SEQUENCE</scope>
    <source>
        <tissue evidence="1">Gametophyte</tissue>
    </source>
</reference>
<protein>
    <submittedName>
        <fullName evidence="1">Uncharacterized protein</fullName>
    </submittedName>
</protein>
<evidence type="ECO:0000313" key="2">
    <source>
        <dbReference type="Proteomes" id="UP000798662"/>
    </source>
</evidence>
<sequence>MAAHANEPVGYCVEIAIEASSLANMDLFSLSDPFAILSAPGIPASAPEGRGKSNSMILGRTETQWDVLNPCFVKSFVLQPDTPNGMVLNVSIYDRDSKSSDLDKQDLIGFADCTIQDVIASGTEGVTLRLDPPKGKDKSVGNVTLIADLYDEAAPSHELKFHVERSSFKNMSALGQFLTKPYLVIYRRRSNNKWAPIFRSKATRREEDPAYSHDLVTSATIRTYNGRGRCEETPLRIELRAHKSNTEHRLIGATQMSLASLRRQTAGKRLSLGLGGEAVGEIIFRSVVLDINVSSFEFEINFAA</sequence>
<accession>A0ACC3C1W2</accession>
<comment type="caution">
    <text evidence="1">The sequence shown here is derived from an EMBL/GenBank/DDBJ whole genome shotgun (WGS) entry which is preliminary data.</text>
</comment>
<name>A0ACC3C1W2_PYRYE</name>
<evidence type="ECO:0000313" key="1">
    <source>
        <dbReference type="EMBL" id="KAK1863951.1"/>
    </source>
</evidence>
<proteinExistence type="predicted"/>
<dbReference type="Proteomes" id="UP000798662">
    <property type="component" value="Chromosome 2"/>
</dbReference>
<gene>
    <name evidence="1" type="ORF">I4F81_006503</name>
</gene>
<organism evidence="1 2">
    <name type="scientific">Pyropia yezoensis</name>
    <name type="common">Susabi-nori</name>
    <name type="synonym">Porphyra yezoensis</name>
    <dbReference type="NCBI Taxonomy" id="2788"/>
    <lineage>
        <taxon>Eukaryota</taxon>
        <taxon>Rhodophyta</taxon>
        <taxon>Bangiophyceae</taxon>
        <taxon>Bangiales</taxon>
        <taxon>Bangiaceae</taxon>
        <taxon>Pyropia</taxon>
    </lineage>
</organism>
<dbReference type="EMBL" id="CM020619">
    <property type="protein sequence ID" value="KAK1863951.1"/>
    <property type="molecule type" value="Genomic_DNA"/>
</dbReference>